<dbReference type="Gramene" id="CDP10351">
    <property type="protein sequence ID" value="CDP10351"/>
    <property type="gene ID" value="GSCOC_T00031057001"/>
</dbReference>
<feature type="domain" description="NB-ARC" evidence="11">
    <location>
        <begin position="19"/>
        <end position="72"/>
    </location>
</feature>
<evidence type="ECO:0000256" key="8">
    <source>
        <dbReference type="ARBA" id="ARBA00022741"/>
    </source>
</evidence>
<name>A0A068UPI8_COFCA</name>
<dbReference type="PhylomeDB" id="A0A068UPI8"/>
<dbReference type="FunFam" id="1.10.10.10:FF:000322">
    <property type="entry name" value="Probable disease resistance protein At1g63360"/>
    <property type="match status" value="1"/>
</dbReference>
<sequence>MLSKGKMSIDHEVMVGLDDEAEKVIGRLRWGSKQVEIVPIVGMAGLGKTTLAKKVYNDSSVTCHFHIRLWCTDEFQNLDEHALLEKLYQRLLKNRYLVVFDDVWGIEVWNELRNAFPNDKNQSRIIFTSRSSNVASQVQYGGEPHKFRCLTVEESFELLQKKVFGEEEECPQALHELGMEIVKKCWGLPFAVVVVAGILATIKHDILLWEKFAESLTSTMVSGTDQWKKSLELSYEHLSYNLKACLLYFAAFREDEKIGAKSLMRLWIAEGFVEIIEGKRSEDSAEEYLMDLIGRNLVMVSKSRSIGGVKTCYIHDLIFEFCKGKAKEKKFLQVLRGYDELSTFNVPRNLRRLPICSSEEDFIKSRLFCPYLGTLVFFDATPGYDKFKLLNISFLFCIYKHLNVLNLEGINLMLKELPAEVEPLLCLRWELMEGGFPKLKVLTLSNLDIVEWIETDPISNDYFPCLQQLELFGIYNLKMMPACLGCISTLETIQVALCGYGVQSLVRKIGKAQKNYGNVNLKIIYKAY</sequence>
<keyword evidence="9" id="KW-0611">Plant defense</keyword>
<evidence type="ECO:0008006" key="15">
    <source>
        <dbReference type="Google" id="ProtNLM"/>
    </source>
</evidence>
<dbReference type="Proteomes" id="UP000295252">
    <property type="component" value="Chromosome V"/>
</dbReference>
<evidence type="ECO:0000256" key="1">
    <source>
        <dbReference type="ARBA" id="ARBA00002074"/>
    </source>
</evidence>
<dbReference type="Gene3D" id="1.10.10.10">
    <property type="entry name" value="Winged helix-like DNA-binding domain superfamily/Winged helix DNA-binding domain"/>
    <property type="match status" value="1"/>
</dbReference>
<dbReference type="AlphaFoldDB" id="A0A068UPI8"/>
<proteinExistence type="inferred from homology"/>
<dbReference type="PRINTS" id="PR00364">
    <property type="entry name" value="DISEASERSIST"/>
</dbReference>
<comment type="similarity">
    <text evidence="3">Belongs to the disease resistance NB-LRR family.</text>
</comment>
<dbReference type="InterPro" id="IPR036388">
    <property type="entry name" value="WH-like_DNA-bd_sf"/>
</dbReference>
<evidence type="ECO:0000313" key="14">
    <source>
        <dbReference type="Proteomes" id="UP000295252"/>
    </source>
</evidence>
<accession>A0A068UPI8</accession>
<keyword evidence="7" id="KW-0677">Repeat</keyword>
<dbReference type="InterPro" id="IPR032675">
    <property type="entry name" value="LRR_dom_sf"/>
</dbReference>
<dbReference type="SUPFAM" id="SSF52058">
    <property type="entry name" value="L domain-like"/>
    <property type="match status" value="1"/>
</dbReference>
<dbReference type="Pfam" id="PF23559">
    <property type="entry name" value="WHD_DRP"/>
    <property type="match status" value="1"/>
</dbReference>
<evidence type="ECO:0000256" key="10">
    <source>
        <dbReference type="ARBA" id="ARBA00022840"/>
    </source>
</evidence>
<organism evidence="13 14">
    <name type="scientific">Coffea canephora</name>
    <name type="common">Robusta coffee</name>
    <dbReference type="NCBI Taxonomy" id="49390"/>
    <lineage>
        <taxon>Eukaryota</taxon>
        <taxon>Viridiplantae</taxon>
        <taxon>Streptophyta</taxon>
        <taxon>Embryophyta</taxon>
        <taxon>Tracheophyta</taxon>
        <taxon>Spermatophyta</taxon>
        <taxon>Magnoliopsida</taxon>
        <taxon>eudicotyledons</taxon>
        <taxon>Gunneridae</taxon>
        <taxon>Pentapetalae</taxon>
        <taxon>asterids</taxon>
        <taxon>lamiids</taxon>
        <taxon>Gentianales</taxon>
        <taxon>Rubiaceae</taxon>
        <taxon>Ixoroideae</taxon>
        <taxon>Gardenieae complex</taxon>
        <taxon>Bertiereae - Coffeeae clade</taxon>
        <taxon>Coffeeae</taxon>
        <taxon>Coffea</taxon>
    </lineage>
</organism>
<gene>
    <name evidence="13" type="ORF">GSCOC_T00031057001</name>
</gene>
<dbReference type="InterPro" id="IPR044974">
    <property type="entry name" value="Disease_R_plants"/>
</dbReference>
<keyword evidence="10" id="KW-0067">ATP-binding</keyword>
<keyword evidence="5" id="KW-0433">Leucine-rich repeat</keyword>
<evidence type="ECO:0000259" key="12">
    <source>
        <dbReference type="Pfam" id="PF23559"/>
    </source>
</evidence>
<dbReference type="EMBL" id="HG739128">
    <property type="protein sequence ID" value="CDP10351.1"/>
    <property type="molecule type" value="Genomic_DNA"/>
</dbReference>
<evidence type="ECO:0000256" key="6">
    <source>
        <dbReference type="ARBA" id="ARBA00022667"/>
    </source>
</evidence>
<dbReference type="GO" id="GO:0009626">
    <property type="term" value="P:plant-type hypersensitive response"/>
    <property type="evidence" value="ECO:0007669"/>
    <property type="project" value="UniProtKB-KW"/>
</dbReference>
<keyword evidence="6" id="KW-0381">Hypersensitive response</keyword>
<comment type="subcellular location">
    <subcellularLocation>
        <location evidence="2">Cytoplasm</location>
    </subcellularLocation>
</comment>
<keyword evidence="4" id="KW-0963">Cytoplasm</keyword>
<dbReference type="Pfam" id="PF00931">
    <property type="entry name" value="NB-ARC"/>
    <property type="match status" value="2"/>
</dbReference>
<feature type="domain" description="Disease resistance protein winged helix" evidence="12">
    <location>
        <begin position="252"/>
        <end position="321"/>
    </location>
</feature>
<evidence type="ECO:0000256" key="3">
    <source>
        <dbReference type="ARBA" id="ARBA00008894"/>
    </source>
</evidence>
<dbReference type="Gene3D" id="3.40.50.300">
    <property type="entry name" value="P-loop containing nucleotide triphosphate hydrolases"/>
    <property type="match status" value="2"/>
</dbReference>
<dbReference type="Gene3D" id="1.10.8.430">
    <property type="entry name" value="Helical domain of apoptotic protease-activating factors"/>
    <property type="match status" value="1"/>
</dbReference>
<dbReference type="InterPro" id="IPR002182">
    <property type="entry name" value="NB-ARC"/>
</dbReference>
<dbReference type="PANTHER" id="PTHR23155:SF1152">
    <property type="entry name" value="AAA+ ATPASE DOMAIN-CONTAINING PROTEIN"/>
    <property type="match status" value="1"/>
</dbReference>
<evidence type="ECO:0000259" key="11">
    <source>
        <dbReference type="Pfam" id="PF00931"/>
    </source>
</evidence>
<dbReference type="InterPro" id="IPR058922">
    <property type="entry name" value="WHD_DRP"/>
</dbReference>
<dbReference type="GO" id="GO:0005524">
    <property type="term" value="F:ATP binding"/>
    <property type="evidence" value="ECO:0007669"/>
    <property type="project" value="UniProtKB-KW"/>
</dbReference>
<dbReference type="GO" id="GO:0043531">
    <property type="term" value="F:ADP binding"/>
    <property type="evidence" value="ECO:0007669"/>
    <property type="project" value="InterPro"/>
</dbReference>
<reference evidence="14" key="1">
    <citation type="journal article" date="2014" name="Science">
        <title>The coffee genome provides insight into the convergent evolution of caffeine biosynthesis.</title>
        <authorList>
            <person name="Denoeud F."/>
            <person name="Carretero-Paulet L."/>
            <person name="Dereeper A."/>
            <person name="Droc G."/>
            <person name="Guyot R."/>
            <person name="Pietrella M."/>
            <person name="Zheng C."/>
            <person name="Alberti A."/>
            <person name="Anthony F."/>
            <person name="Aprea G."/>
            <person name="Aury J.M."/>
            <person name="Bento P."/>
            <person name="Bernard M."/>
            <person name="Bocs S."/>
            <person name="Campa C."/>
            <person name="Cenci A."/>
            <person name="Combes M.C."/>
            <person name="Crouzillat D."/>
            <person name="Da Silva C."/>
            <person name="Daddiego L."/>
            <person name="De Bellis F."/>
            <person name="Dussert S."/>
            <person name="Garsmeur O."/>
            <person name="Gayraud T."/>
            <person name="Guignon V."/>
            <person name="Jahn K."/>
            <person name="Jamilloux V."/>
            <person name="Joet T."/>
            <person name="Labadie K."/>
            <person name="Lan T."/>
            <person name="Leclercq J."/>
            <person name="Lepelley M."/>
            <person name="Leroy T."/>
            <person name="Li L.T."/>
            <person name="Librado P."/>
            <person name="Lopez L."/>
            <person name="Munoz A."/>
            <person name="Noel B."/>
            <person name="Pallavicini A."/>
            <person name="Perrotta G."/>
            <person name="Poncet V."/>
            <person name="Pot D."/>
            <person name="Priyono X."/>
            <person name="Rigoreau M."/>
            <person name="Rouard M."/>
            <person name="Rozas J."/>
            <person name="Tranchant-Dubreuil C."/>
            <person name="VanBuren R."/>
            <person name="Zhang Q."/>
            <person name="Andrade A.C."/>
            <person name="Argout X."/>
            <person name="Bertrand B."/>
            <person name="de Kochko A."/>
            <person name="Graziosi G."/>
            <person name="Henry R.J."/>
            <person name="Jayarama X."/>
            <person name="Ming R."/>
            <person name="Nagai C."/>
            <person name="Rounsley S."/>
            <person name="Sankoff D."/>
            <person name="Giuliano G."/>
            <person name="Albert V.A."/>
            <person name="Wincker P."/>
            <person name="Lashermes P."/>
        </authorList>
    </citation>
    <scope>NUCLEOTIDE SEQUENCE [LARGE SCALE GENOMIC DNA]</scope>
    <source>
        <strain evidence="14">cv. DH200-94</strain>
    </source>
</reference>
<evidence type="ECO:0000256" key="5">
    <source>
        <dbReference type="ARBA" id="ARBA00022614"/>
    </source>
</evidence>
<evidence type="ECO:0000256" key="2">
    <source>
        <dbReference type="ARBA" id="ARBA00004496"/>
    </source>
</evidence>
<dbReference type="InParanoid" id="A0A068UPI8"/>
<dbReference type="PANTHER" id="PTHR23155">
    <property type="entry name" value="DISEASE RESISTANCE PROTEIN RP"/>
    <property type="match status" value="1"/>
</dbReference>
<evidence type="ECO:0000256" key="4">
    <source>
        <dbReference type="ARBA" id="ARBA00022490"/>
    </source>
</evidence>
<dbReference type="OMA" id="IMATTRY"/>
<comment type="function">
    <text evidence="1">Confers resistance to late blight (Phytophthora infestans) races carrying the avirulence gene Avr1. Resistance proteins guard the plant against pathogens that contain an appropriate avirulence protein via an indirect interaction with this avirulence protein. That triggers a defense system including the hypersensitive response, which restricts the pathogen growth.</text>
</comment>
<evidence type="ECO:0000313" key="13">
    <source>
        <dbReference type="EMBL" id="CDP10351.1"/>
    </source>
</evidence>
<dbReference type="Gene3D" id="3.80.10.10">
    <property type="entry name" value="Ribonuclease Inhibitor"/>
    <property type="match status" value="1"/>
</dbReference>
<dbReference type="SUPFAM" id="SSF52540">
    <property type="entry name" value="P-loop containing nucleoside triphosphate hydrolases"/>
    <property type="match status" value="1"/>
</dbReference>
<keyword evidence="8" id="KW-0547">Nucleotide-binding</keyword>
<feature type="domain" description="NB-ARC" evidence="11">
    <location>
        <begin position="73"/>
        <end position="167"/>
    </location>
</feature>
<keyword evidence="14" id="KW-1185">Reference proteome</keyword>
<dbReference type="InterPro" id="IPR042197">
    <property type="entry name" value="Apaf_helical"/>
</dbReference>
<dbReference type="InterPro" id="IPR027417">
    <property type="entry name" value="P-loop_NTPase"/>
</dbReference>
<dbReference type="GO" id="GO:0005737">
    <property type="term" value="C:cytoplasm"/>
    <property type="evidence" value="ECO:0007669"/>
    <property type="project" value="UniProtKB-SubCell"/>
</dbReference>
<evidence type="ECO:0000256" key="9">
    <source>
        <dbReference type="ARBA" id="ARBA00022821"/>
    </source>
</evidence>
<evidence type="ECO:0000256" key="7">
    <source>
        <dbReference type="ARBA" id="ARBA00022737"/>
    </source>
</evidence>
<protein>
    <recommendedName>
        <fullName evidence="15">NB-ARC domain-containing protein</fullName>
    </recommendedName>
</protein>